<proteinExistence type="predicted"/>
<name>A0A2C9VZP8_MANES</name>
<keyword evidence="1" id="KW-0732">Signal</keyword>
<protein>
    <submittedName>
        <fullName evidence="2">Uncharacterized protein</fullName>
    </submittedName>
</protein>
<dbReference type="AlphaFoldDB" id="A0A2C9VZP8"/>
<feature type="chain" id="PRO_5012632555" evidence="1">
    <location>
        <begin position="23"/>
        <end position="58"/>
    </location>
</feature>
<evidence type="ECO:0000313" key="2">
    <source>
        <dbReference type="EMBL" id="OAY50959.1"/>
    </source>
</evidence>
<gene>
    <name evidence="2" type="ORF">MANES_05G175900</name>
</gene>
<feature type="signal peptide" evidence="1">
    <location>
        <begin position="1"/>
        <end position="22"/>
    </location>
</feature>
<evidence type="ECO:0000256" key="1">
    <source>
        <dbReference type="SAM" id="SignalP"/>
    </source>
</evidence>
<accession>A0A2C9VZP8</accession>
<sequence>MMIQRCTLKQFMLLKMISVSAAHRITGLLSYIYVHLNPLDGTNLLSQENIFNGDAADR</sequence>
<dbReference type="EMBL" id="CM004391">
    <property type="protein sequence ID" value="OAY50959.1"/>
    <property type="molecule type" value="Genomic_DNA"/>
</dbReference>
<reference evidence="2" key="1">
    <citation type="submission" date="2016-02" db="EMBL/GenBank/DDBJ databases">
        <title>WGS assembly of Manihot esculenta.</title>
        <authorList>
            <person name="Bredeson J.V."/>
            <person name="Prochnik S.E."/>
            <person name="Lyons J.B."/>
            <person name="Schmutz J."/>
            <person name="Grimwood J."/>
            <person name="Vrebalov J."/>
            <person name="Bart R.S."/>
            <person name="Amuge T."/>
            <person name="Ferguson M.E."/>
            <person name="Green R."/>
            <person name="Putnam N."/>
            <person name="Stites J."/>
            <person name="Rounsley S."/>
            <person name="Rokhsar D.S."/>
        </authorList>
    </citation>
    <scope>NUCLEOTIDE SEQUENCE [LARGE SCALE GENOMIC DNA]</scope>
    <source>
        <tissue evidence="2">Leaf</tissue>
    </source>
</reference>
<organism evidence="2">
    <name type="scientific">Manihot esculenta</name>
    <name type="common">Cassava</name>
    <name type="synonym">Jatropha manihot</name>
    <dbReference type="NCBI Taxonomy" id="3983"/>
    <lineage>
        <taxon>Eukaryota</taxon>
        <taxon>Viridiplantae</taxon>
        <taxon>Streptophyta</taxon>
        <taxon>Embryophyta</taxon>
        <taxon>Tracheophyta</taxon>
        <taxon>Spermatophyta</taxon>
        <taxon>Magnoliopsida</taxon>
        <taxon>eudicotyledons</taxon>
        <taxon>Gunneridae</taxon>
        <taxon>Pentapetalae</taxon>
        <taxon>rosids</taxon>
        <taxon>fabids</taxon>
        <taxon>Malpighiales</taxon>
        <taxon>Euphorbiaceae</taxon>
        <taxon>Crotonoideae</taxon>
        <taxon>Manihoteae</taxon>
        <taxon>Manihot</taxon>
    </lineage>
</organism>